<dbReference type="eggNOG" id="arCOG06405">
    <property type="taxonomic scope" value="Archaea"/>
</dbReference>
<name>D2RYR9_HALTV</name>
<dbReference type="AlphaFoldDB" id="D2RYR9"/>
<dbReference type="OrthoDB" id="350333at2157"/>
<proteinExistence type="predicted"/>
<keyword evidence="1" id="KW-1133">Transmembrane helix</keyword>
<dbReference type="KEGG" id="htu:Htur_3019"/>
<feature type="transmembrane region" description="Helical" evidence="1">
    <location>
        <begin position="119"/>
        <end position="137"/>
    </location>
</feature>
<feature type="transmembrane region" description="Helical" evidence="1">
    <location>
        <begin position="143"/>
        <end position="162"/>
    </location>
</feature>
<protein>
    <recommendedName>
        <fullName evidence="4">HTTM domain protein</fullName>
    </recommendedName>
</protein>
<keyword evidence="3" id="KW-1185">Reference proteome</keyword>
<organism evidence="2 3">
    <name type="scientific">Haloterrigena turkmenica (strain ATCC 51198 / DSM 5511 / JCM 9101 / NCIMB 13204 / VKM B-1734 / 4k)</name>
    <name type="common">Halococcus turkmenicus</name>
    <dbReference type="NCBI Taxonomy" id="543526"/>
    <lineage>
        <taxon>Archaea</taxon>
        <taxon>Methanobacteriati</taxon>
        <taxon>Methanobacteriota</taxon>
        <taxon>Stenosarchaea group</taxon>
        <taxon>Halobacteria</taxon>
        <taxon>Halobacteriales</taxon>
        <taxon>Natrialbaceae</taxon>
        <taxon>Haloterrigena</taxon>
    </lineage>
</organism>
<dbReference type="Proteomes" id="UP000001903">
    <property type="component" value="Chromosome"/>
</dbReference>
<feature type="transmembrane region" description="Helical" evidence="1">
    <location>
        <begin position="229"/>
        <end position="248"/>
    </location>
</feature>
<dbReference type="EMBL" id="CP001860">
    <property type="protein sequence ID" value="ADB61887.1"/>
    <property type="molecule type" value="Genomic_DNA"/>
</dbReference>
<dbReference type="STRING" id="543526.Htur_3019"/>
<reference evidence="2 3" key="1">
    <citation type="journal article" date="2010" name="Stand. Genomic Sci.">
        <title>Complete genome sequence of Haloterrigena turkmenica type strain (4k).</title>
        <authorList>
            <person name="Saunders E."/>
            <person name="Tindall B.J."/>
            <person name="Fahnrich R."/>
            <person name="Lapidus A."/>
            <person name="Copeland A."/>
            <person name="Del Rio T.G."/>
            <person name="Lucas S."/>
            <person name="Chen F."/>
            <person name="Tice H."/>
            <person name="Cheng J.F."/>
            <person name="Han C."/>
            <person name="Detter J.C."/>
            <person name="Bruce D."/>
            <person name="Goodwin L."/>
            <person name="Chain P."/>
            <person name="Pitluck S."/>
            <person name="Pati A."/>
            <person name="Ivanova N."/>
            <person name="Mavromatis K."/>
            <person name="Chen A."/>
            <person name="Palaniappan K."/>
            <person name="Land M."/>
            <person name="Hauser L."/>
            <person name="Chang Y.J."/>
            <person name="Jeffries C.D."/>
            <person name="Brettin T."/>
            <person name="Rohde M."/>
            <person name="Goker M."/>
            <person name="Bristow J."/>
            <person name="Eisen J.A."/>
            <person name="Markowitz V."/>
            <person name="Hugenholtz P."/>
            <person name="Klenk H.P."/>
            <person name="Kyrpides N.C."/>
        </authorList>
    </citation>
    <scope>NUCLEOTIDE SEQUENCE [LARGE SCALE GENOMIC DNA]</scope>
    <source>
        <strain evidence="3">ATCC 51198 / DSM 5511 / JCM 9101 / NCIMB 13204 / VKM B-1734 / 4k</strain>
    </source>
</reference>
<evidence type="ECO:0008006" key="4">
    <source>
        <dbReference type="Google" id="ProtNLM"/>
    </source>
</evidence>
<dbReference type="HOGENOM" id="CLU_083890_0_0_2"/>
<accession>D2RYR9</accession>
<keyword evidence="1" id="KW-0812">Transmembrane</keyword>
<gene>
    <name evidence="2" type="ordered locus">Htur_3019</name>
</gene>
<dbReference type="RefSeq" id="WP_012944151.1">
    <property type="nucleotide sequence ID" value="NC_013743.1"/>
</dbReference>
<evidence type="ECO:0000313" key="3">
    <source>
        <dbReference type="Proteomes" id="UP000001903"/>
    </source>
</evidence>
<dbReference type="GeneID" id="8743637"/>
<feature type="transmembrane region" description="Helical" evidence="1">
    <location>
        <begin position="201"/>
        <end position="223"/>
    </location>
</feature>
<keyword evidence="1" id="KW-0472">Membrane</keyword>
<evidence type="ECO:0000256" key="1">
    <source>
        <dbReference type="SAM" id="Phobius"/>
    </source>
</evidence>
<sequence length="273" mass="30163">MIDDGFTLHAAIRVMVFLVGVQVLISSLEQLYTRDRFADDGLLNWEVSKRFVRTSGLLAPFAERLLRPPRFRLLLIARLALAITISVTALFGRVSWVLLLLLFATHLGIVYRQMAGLSGAFQMQLVLVPGLILAALFPDGSLVQTAAILFIAAQSVLSYLIAGASKLVSSDWQTGSAIAGVFSTEVWGDERIYHLLQRYPHLNVVGAWLVIAFECLFPIVLFVDPQWTVVVFAAGILFHGFNAVFMGLNKFVIAFPATYPAVYYANQVVRSVI</sequence>
<evidence type="ECO:0000313" key="2">
    <source>
        <dbReference type="EMBL" id="ADB61887.1"/>
    </source>
</evidence>